<dbReference type="Proteomes" id="UP000886721">
    <property type="component" value="Unassembled WGS sequence"/>
</dbReference>
<feature type="domain" description="PPM-type phosphatase" evidence="2">
    <location>
        <begin position="3"/>
        <end position="237"/>
    </location>
</feature>
<dbReference type="SMART" id="SM00331">
    <property type="entry name" value="PP2C_SIG"/>
    <property type="match status" value="1"/>
</dbReference>
<gene>
    <name evidence="3" type="ORF">H9735_00285</name>
</gene>
<evidence type="ECO:0000256" key="1">
    <source>
        <dbReference type="SAM" id="Coils"/>
    </source>
</evidence>
<evidence type="ECO:0000313" key="4">
    <source>
        <dbReference type="Proteomes" id="UP000886721"/>
    </source>
</evidence>
<dbReference type="PANTHER" id="PTHR47992">
    <property type="entry name" value="PROTEIN PHOSPHATASE"/>
    <property type="match status" value="1"/>
</dbReference>
<dbReference type="InterPro" id="IPR036457">
    <property type="entry name" value="PPM-type-like_dom_sf"/>
</dbReference>
<dbReference type="AlphaFoldDB" id="A0A9D1WSW4"/>
<dbReference type="EMBL" id="DXEM01000001">
    <property type="protein sequence ID" value="HIX66544.1"/>
    <property type="molecule type" value="Genomic_DNA"/>
</dbReference>
<dbReference type="NCBIfam" id="NF033484">
    <property type="entry name" value="Stp1_PP2C_phos"/>
    <property type="match status" value="1"/>
</dbReference>
<name>A0A9D1WSW4_9FIRM</name>
<dbReference type="SUPFAM" id="SSF81606">
    <property type="entry name" value="PP2C-like"/>
    <property type="match status" value="1"/>
</dbReference>
<comment type="caution">
    <text evidence="3">The sequence shown here is derived from an EMBL/GenBank/DDBJ whole genome shotgun (WGS) entry which is preliminary data.</text>
</comment>
<organism evidence="3 4">
    <name type="scientific">Candidatus Anaerostipes excrementavium</name>
    <dbReference type="NCBI Taxonomy" id="2838463"/>
    <lineage>
        <taxon>Bacteria</taxon>
        <taxon>Bacillati</taxon>
        <taxon>Bacillota</taxon>
        <taxon>Clostridia</taxon>
        <taxon>Lachnospirales</taxon>
        <taxon>Lachnospiraceae</taxon>
        <taxon>Anaerostipes</taxon>
    </lineage>
</organism>
<feature type="coiled-coil region" evidence="1">
    <location>
        <begin position="193"/>
        <end position="220"/>
    </location>
</feature>
<dbReference type="Pfam" id="PF13672">
    <property type="entry name" value="PP2C_2"/>
    <property type="match status" value="1"/>
</dbReference>
<reference evidence="3" key="2">
    <citation type="submission" date="2021-04" db="EMBL/GenBank/DDBJ databases">
        <authorList>
            <person name="Gilroy R."/>
        </authorList>
    </citation>
    <scope>NUCLEOTIDE SEQUENCE</scope>
    <source>
        <strain evidence="3">CHK191-13928</strain>
    </source>
</reference>
<evidence type="ECO:0000313" key="3">
    <source>
        <dbReference type="EMBL" id="HIX66544.1"/>
    </source>
</evidence>
<dbReference type="SMART" id="SM00332">
    <property type="entry name" value="PP2Cc"/>
    <property type="match status" value="1"/>
</dbReference>
<dbReference type="Gene3D" id="3.60.40.10">
    <property type="entry name" value="PPM-type phosphatase domain"/>
    <property type="match status" value="1"/>
</dbReference>
<reference evidence="3" key="1">
    <citation type="journal article" date="2021" name="PeerJ">
        <title>Extensive microbial diversity within the chicken gut microbiome revealed by metagenomics and culture.</title>
        <authorList>
            <person name="Gilroy R."/>
            <person name="Ravi A."/>
            <person name="Getino M."/>
            <person name="Pursley I."/>
            <person name="Horton D.L."/>
            <person name="Alikhan N.F."/>
            <person name="Baker D."/>
            <person name="Gharbi K."/>
            <person name="Hall N."/>
            <person name="Watson M."/>
            <person name="Adriaenssens E.M."/>
            <person name="Foster-Nyarko E."/>
            <person name="Jarju S."/>
            <person name="Secka A."/>
            <person name="Antonio M."/>
            <person name="Oren A."/>
            <person name="Chaudhuri R.R."/>
            <person name="La Ragione R."/>
            <person name="Hildebrand F."/>
            <person name="Pallen M.J."/>
        </authorList>
    </citation>
    <scope>NUCLEOTIDE SEQUENCE</scope>
    <source>
        <strain evidence="3">CHK191-13928</strain>
    </source>
</reference>
<evidence type="ECO:0000259" key="2">
    <source>
        <dbReference type="PROSITE" id="PS51746"/>
    </source>
</evidence>
<dbReference type="PROSITE" id="PS51746">
    <property type="entry name" value="PPM_2"/>
    <property type="match status" value="1"/>
</dbReference>
<sequence>MRSVGASHIGKVRSENQDTIFFSDQPVGKLENLYIVADGMGGHRAGGYASSYAVRRFVELMKESEEEDKIESMKAAIAAVNQEILEKCRSDSSYAGMGTTFVAAVVSESQVTVMNIGDSRLYYGAKNLEQITVDHSYVEELVRAGALRRDQIRLHPKKNLITRAVGAASAEPDFFQFQAQEGYLLLCSDGLTNMIADDELKELLLDHSQLENKANQMIARANEYGGRDNISLVIVELKR</sequence>
<dbReference type="CDD" id="cd00143">
    <property type="entry name" value="PP2Cc"/>
    <property type="match status" value="1"/>
</dbReference>
<accession>A0A9D1WSW4</accession>
<dbReference type="InterPro" id="IPR001932">
    <property type="entry name" value="PPM-type_phosphatase-like_dom"/>
</dbReference>
<keyword evidence="1" id="KW-0175">Coiled coil</keyword>
<protein>
    <submittedName>
        <fullName evidence="3">Stp1/IreP family PP2C-type Ser/Thr phosphatase</fullName>
    </submittedName>
</protein>
<dbReference type="GO" id="GO:0004722">
    <property type="term" value="F:protein serine/threonine phosphatase activity"/>
    <property type="evidence" value="ECO:0007669"/>
    <property type="project" value="InterPro"/>
</dbReference>
<dbReference type="InterPro" id="IPR015655">
    <property type="entry name" value="PP2C"/>
</dbReference>
<proteinExistence type="predicted"/>